<dbReference type="OrthoDB" id="3685057at2"/>
<comment type="caution">
    <text evidence="1">The sequence shown here is derived from an EMBL/GenBank/DDBJ whole genome shotgun (WGS) entry which is preliminary data.</text>
</comment>
<protein>
    <submittedName>
        <fullName evidence="1">Uncharacterized protein</fullName>
    </submittedName>
</protein>
<evidence type="ECO:0000313" key="1">
    <source>
        <dbReference type="EMBL" id="GEM45769.1"/>
    </source>
</evidence>
<dbReference type="Proteomes" id="UP000321306">
    <property type="component" value="Unassembled WGS sequence"/>
</dbReference>
<sequence length="190" mass="21456">MTGQAHDVVLLEHRDFKLCTVRGTGLFEMEKVAFRPPPASTACWRGYCVTYAIEESDFLVDSIVTSCPGTPPAVMGVQAEKLDGPHPCGNLVYRPRQQVEFTGRFLIGHDLIRTLYVHGGFQDAWKFNEVLEVKVQSGQVLQITDRTLEISRVRDLMVNRVPEKHSAEQKKLLQWYQTLEPSDGEGLILL</sequence>
<evidence type="ECO:0000313" key="2">
    <source>
        <dbReference type="Proteomes" id="UP000321306"/>
    </source>
</evidence>
<keyword evidence="2" id="KW-1185">Reference proteome</keyword>
<reference evidence="1 2" key="1">
    <citation type="submission" date="2019-07" db="EMBL/GenBank/DDBJ databases">
        <title>Whole genome shotgun sequence of Deinococcus cellulosilyticus NBRC 106333.</title>
        <authorList>
            <person name="Hosoyama A."/>
            <person name="Uohara A."/>
            <person name="Ohji S."/>
            <person name="Ichikawa N."/>
        </authorList>
    </citation>
    <scope>NUCLEOTIDE SEQUENCE [LARGE SCALE GENOMIC DNA]</scope>
    <source>
        <strain evidence="1 2">NBRC 106333</strain>
    </source>
</reference>
<proteinExistence type="predicted"/>
<gene>
    <name evidence="1" type="ORF">DC3_14040</name>
</gene>
<dbReference type="AlphaFoldDB" id="A0A511MYW8"/>
<organism evidence="1 2">
    <name type="scientific">Deinococcus cellulosilyticus (strain DSM 18568 / NBRC 106333 / KACC 11606 / 5516J-15)</name>
    <dbReference type="NCBI Taxonomy" id="1223518"/>
    <lineage>
        <taxon>Bacteria</taxon>
        <taxon>Thermotogati</taxon>
        <taxon>Deinococcota</taxon>
        <taxon>Deinococci</taxon>
        <taxon>Deinococcales</taxon>
        <taxon>Deinococcaceae</taxon>
        <taxon>Deinococcus</taxon>
    </lineage>
</organism>
<dbReference type="EMBL" id="BJXB01000005">
    <property type="protein sequence ID" value="GEM45769.1"/>
    <property type="molecule type" value="Genomic_DNA"/>
</dbReference>
<name>A0A511MYW8_DEIC1</name>
<accession>A0A511MYW8</accession>
<dbReference type="RefSeq" id="WP_146883362.1">
    <property type="nucleotide sequence ID" value="NZ_BJXB01000005.1"/>
</dbReference>